<dbReference type="SUPFAM" id="SSF53335">
    <property type="entry name" value="S-adenosyl-L-methionine-dependent methyltransferases"/>
    <property type="match status" value="1"/>
</dbReference>
<accession>A0A2G5K8L9</accession>
<gene>
    <name evidence="5" type="ORF">BFP76_12840</name>
</gene>
<dbReference type="OrthoDB" id="9806213at2"/>
<dbReference type="GO" id="GO:0009307">
    <property type="term" value="P:DNA restriction-modification system"/>
    <property type="evidence" value="ECO:0007669"/>
    <property type="project" value="UniProtKB-KW"/>
</dbReference>
<dbReference type="GO" id="GO:0032259">
    <property type="term" value="P:methylation"/>
    <property type="evidence" value="ECO:0007669"/>
    <property type="project" value="InterPro"/>
</dbReference>
<dbReference type="Pfam" id="PF02384">
    <property type="entry name" value="N6_Mtase"/>
    <property type="match status" value="1"/>
</dbReference>
<comment type="caution">
    <text evidence="5">The sequence shown here is derived from an EMBL/GenBank/DDBJ whole genome shotgun (WGS) entry which is preliminary data.</text>
</comment>
<reference evidence="5 6" key="1">
    <citation type="submission" date="2016-08" db="EMBL/GenBank/DDBJ databases">
        <title>Draft genome of Amylibacter sp. strain 4G11.</title>
        <authorList>
            <person name="Wong S.-K."/>
            <person name="Hamasaki K."/>
            <person name="Yoshizawa S."/>
        </authorList>
    </citation>
    <scope>NUCLEOTIDE SEQUENCE [LARGE SCALE GENOMIC DNA]</scope>
    <source>
        <strain evidence="5 6">4G11</strain>
    </source>
</reference>
<evidence type="ECO:0000256" key="2">
    <source>
        <dbReference type="ARBA" id="ARBA00022747"/>
    </source>
</evidence>
<keyword evidence="6" id="KW-1185">Reference proteome</keyword>
<evidence type="ECO:0000259" key="4">
    <source>
        <dbReference type="Pfam" id="PF13588"/>
    </source>
</evidence>
<dbReference type="InterPro" id="IPR003356">
    <property type="entry name" value="DNA_methylase_A-5"/>
</dbReference>
<comment type="similarity">
    <text evidence="1">Belongs to the N(4)/N(6)-methyltransferase family.</text>
</comment>
<proteinExistence type="inferred from homology"/>
<name>A0A2G5K8L9_9RHOB</name>
<dbReference type="PROSITE" id="PS00092">
    <property type="entry name" value="N6_MTASE"/>
    <property type="match status" value="1"/>
</dbReference>
<keyword evidence="2" id="KW-0680">Restriction system</keyword>
<feature type="domain" description="Type I restriction enzyme R protein N-terminal" evidence="4">
    <location>
        <begin position="45"/>
        <end position="147"/>
    </location>
</feature>
<dbReference type="InterPro" id="IPR002052">
    <property type="entry name" value="DNA_methylase_N6_adenine_CS"/>
</dbReference>
<sequence>MHFETEIVVDKPTVAPPKLTIFMIGADEFMFCPVRGKIYKVNAKPEEKVRQWWIYRLRDTYGYGFNQLSVEVSVKVGSSEAKKKADIVVYADKTKRVPRIFVEVKKPDRKDGLDQLQVYMNATGCRLGLWSNGSPPHVYLLRMEPKGGVEEASWRELRNIPASGEKISDVDSPITRDQLVPVKDFLAILKECEDHIKAHEGVNVFEEVFKLIFAKLYDERRNLKNDKSPAQFRVGALEAASDARERVVKLFKDAKSQWQGVFTAGEEISLKDDTLAFCVSALQKAYLLKSDADVLGSAFEVMINPTMKGDKGQYFTPRHVIDLCTAVLKPKDNETIFDPACGSGGFLVSAMDHVFASIRAERDDESEILENQKDYASNNVFGIDYDPIIAKVAKAYMLIWGDGRSNICVGDGLNEANWNDDIRSKFLIKIGGKRVPRKFDIIATNPPFAGDISAEDTLSKYRVAFKTDNNGRTKRKGKVARDILFLERCLDFLEPGGRMAIVVPRGFLKNYNDEPVRQFVLKQARMRAVVSLTGNMFKPFTNTKTCVVFLEKRASELKAVSEAVDDPDVVYAVSENPGKDRSGRLIRDLNGDIVSDLGEIAEYLNKNLQWGET</sequence>
<dbReference type="GO" id="GO:0003677">
    <property type="term" value="F:DNA binding"/>
    <property type="evidence" value="ECO:0007669"/>
    <property type="project" value="InterPro"/>
</dbReference>
<dbReference type="InterPro" id="IPR029063">
    <property type="entry name" value="SAM-dependent_MTases_sf"/>
</dbReference>
<dbReference type="Gene3D" id="3.40.50.150">
    <property type="entry name" value="Vaccinia Virus protein VP39"/>
    <property type="match status" value="1"/>
</dbReference>
<evidence type="ECO:0000313" key="5">
    <source>
        <dbReference type="EMBL" id="PIB25881.1"/>
    </source>
</evidence>
<dbReference type="Proteomes" id="UP000231516">
    <property type="component" value="Unassembled WGS sequence"/>
</dbReference>
<dbReference type="PANTHER" id="PTHR42998">
    <property type="entry name" value="TYPE I RESTRICTION ENZYME HINDVIIP M PROTEIN-RELATED"/>
    <property type="match status" value="1"/>
</dbReference>
<organism evidence="5 6">
    <name type="scientific">Paramylibacter kogurei</name>
    <dbReference type="NCBI Taxonomy" id="1889778"/>
    <lineage>
        <taxon>Bacteria</taxon>
        <taxon>Pseudomonadati</taxon>
        <taxon>Pseudomonadota</taxon>
        <taxon>Alphaproteobacteria</taxon>
        <taxon>Rhodobacterales</taxon>
        <taxon>Paracoccaceae</taxon>
        <taxon>Paramylibacter</taxon>
    </lineage>
</organism>
<protein>
    <submittedName>
        <fullName evidence="5">Uncharacterized protein</fullName>
    </submittedName>
</protein>
<dbReference type="PANTHER" id="PTHR42998:SF1">
    <property type="entry name" value="TYPE I RESTRICTION ENZYME HINDI METHYLASE SUBUNIT"/>
    <property type="match status" value="1"/>
</dbReference>
<dbReference type="InterPro" id="IPR052916">
    <property type="entry name" value="Type-I_RE_MTase_Subunit"/>
</dbReference>
<dbReference type="GO" id="GO:0008170">
    <property type="term" value="F:N-methyltransferase activity"/>
    <property type="evidence" value="ECO:0007669"/>
    <property type="project" value="InterPro"/>
</dbReference>
<dbReference type="EMBL" id="MDGM01000007">
    <property type="protein sequence ID" value="PIB25881.1"/>
    <property type="molecule type" value="Genomic_DNA"/>
</dbReference>
<evidence type="ECO:0000259" key="3">
    <source>
        <dbReference type="Pfam" id="PF02384"/>
    </source>
</evidence>
<dbReference type="AlphaFoldDB" id="A0A2G5K8L9"/>
<dbReference type="Pfam" id="PF13588">
    <property type="entry name" value="HSDR_N_2"/>
    <property type="match status" value="1"/>
</dbReference>
<dbReference type="PRINTS" id="PR00507">
    <property type="entry name" value="N12N6MTFRASE"/>
</dbReference>
<feature type="domain" description="DNA methylase adenine-specific" evidence="3">
    <location>
        <begin position="291"/>
        <end position="556"/>
    </location>
</feature>
<dbReference type="InterPro" id="IPR029464">
    <property type="entry name" value="HSDR_N"/>
</dbReference>
<evidence type="ECO:0000256" key="1">
    <source>
        <dbReference type="ARBA" id="ARBA00006594"/>
    </source>
</evidence>
<evidence type="ECO:0000313" key="6">
    <source>
        <dbReference type="Proteomes" id="UP000231516"/>
    </source>
</evidence>
<dbReference type="RefSeq" id="WP_099591623.1">
    <property type="nucleotide sequence ID" value="NZ_MDGM01000007.1"/>
</dbReference>